<evidence type="ECO:0000256" key="18">
    <source>
        <dbReference type="RuleBase" id="RU004175"/>
    </source>
</evidence>
<dbReference type="InterPro" id="IPR022695">
    <property type="entry name" value="Histidinol_DH_monofunct"/>
</dbReference>
<evidence type="ECO:0000313" key="19">
    <source>
        <dbReference type="EMBL" id="RBP70703.1"/>
    </source>
</evidence>
<dbReference type="PANTHER" id="PTHR21256:SF2">
    <property type="entry name" value="HISTIDINE BIOSYNTHESIS TRIFUNCTIONAL PROTEIN"/>
    <property type="match status" value="1"/>
</dbReference>
<feature type="active site" description="Proton acceptor" evidence="12 14">
    <location>
        <position position="348"/>
    </location>
</feature>
<dbReference type="Gene3D" id="1.20.5.1300">
    <property type="match status" value="1"/>
</dbReference>
<evidence type="ECO:0000256" key="4">
    <source>
        <dbReference type="ARBA" id="ARBA00012965"/>
    </source>
</evidence>
<feature type="binding site" evidence="12 17">
    <location>
        <position position="440"/>
    </location>
    <ligand>
        <name>Zn(2+)</name>
        <dbReference type="ChEBI" id="CHEBI:29105"/>
    </ligand>
</feature>
<name>A0A366IH89_9MICO</name>
<feature type="binding site" evidence="12 15">
    <location>
        <position position="145"/>
    </location>
    <ligand>
        <name>NAD(+)</name>
        <dbReference type="ChEBI" id="CHEBI:57540"/>
    </ligand>
</feature>
<reference evidence="19 20" key="1">
    <citation type="submission" date="2018-06" db="EMBL/GenBank/DDBJ databases">
        <title>Freshwater and sediment microbial communities from various areas in North America, analyzing microbe dynamics in response to fracking.</title>
        <authorList>
            <person name="Lamendella R."/>
        </authorList>
    </citation>
    <scope>NUCLEOTIDE SEQUENCE [LARGE SCALE GENOMIC DNA]</scope>
    <source>
        <strain evidence="19 20">3b_TX</strain>
    </source>
</reference>
<evidence type="ECO:0000256" key="9">
    <source>
        <dbReference type="ARBA" id="ARBA00023027"/>
    </source>
</evidence>
<dbReference type="PIRSF" id="PIRSF000099">
    <property type="entry name" value="Histidinol_dh"/>
    <property type="match status" value="1"/>
</dbReference>
<dbReference type="Gene3D" id="3.40.50.1980">
    <property type="entry name" value="Nitrogenase molybdenum iron protein domain"/>
    <property type="match status" value="2"/>
</dbReference>
<evidence type="ECO:0000256" key="12">
    <source>
        <dbReference type="HAMAP-Rule" id="MF_01024"/>
    </source>
</evidence>
<protein>
    <recommendedName>
        <fullName evidence="5 12">Histidinol dehydrogenase</fullName>
        <shortName evidence="12">HDH</shortName>
        <ecNumber evidence="4 12">1.1.1.23</ecNumber>
    </recommendedName>
</protein>
<keyword evidence="8 12" id="KW-0560">Oxidoreductase</keyword>
<dbReference type="InterPro" id="IPR001692">
    <property type="entry name" value="Histidinol_DH_CS"/>
</dbReference>
<sequence length="450" mass="46689">MRRALAAHGVRETRLSRVNILDFRGENLSKRYLKQRLPRAAETHADVGRRVADLLAEIRTGGSAAVKRFTARFDGVEPESLRVPTAALEQAEAALDPEIRAALVESIARAEAVAADQRPADVTTELSAGARVTTRYLPIERVGLYVPGGLAVYPSTVVMNVVPALAAGARSLAIASPPQSSGLPHPVVLATAHLLGVDEVWAMGGAQAIGALAYGFDDDEVCEPVDLITGPGNAYVAAAKSLVRSHVGIDAVAGPTEIIILADAQATPAYVAADLISQAEHDELAASVLVTDSTVLAEEVAAELARQVPVAAHSERIAAALDGTQSAIVLVDDIDAGIDVVNAYAGEHVEIHTADPHAVAARITNGGAVFVGADAPVSLGDYCAGSNHVLPTMGTAAHGSGLGVHSFIKVSQVIDYDHEALKEVADHIAVLSASEQLPAHGTAVSIRFEE</sequence>
<accession>A0A366IH89</accession>
<dbReference type="AlphaFoldDB" id="A0A366IH89"/>
<dbReference type="FunFam" id="3.40.50.1980:FF:000001">
    <property type="entry name" value="Histidinol dehydrogenase"/>
    <property type="match status" value="1"/>
</dbReference>
<dbReference type="InterPro" id="IPR012131">
    <property type="entry name" value="Hstdl_DH"/>
</dbReference>
<gene>
    <name evidence="12" type="primary">hisD</name>
    <name evidence="19" type="ORF">DFO65_10721</name>
</gene>
<dbReference type="NCBIfam" id="TIGR00069">
    <property type="entry name" value="hisD"/>
    <property type="match status" value="1"/>
</dbReference>
<keyword evidence="7 12" id="KW-0862">Zinc</keyword>
<dbReference type="CDD" id="cd06572">
    <property type="entry name" value="Histidinol_dh"/>
    <property type="match status" value="1"/>
</dbReference>
<evidence type="ECO:0000256" key="3">
    <source>
        <dbReference type="ARBA" id="ARBA00010178"/>
    </source>
</evidence>
<feature type="binding site" evidence="12 16">
    <location>
        <position position="435"/>
    </location>
    <ligand>
        <name>substrate</name>
    </ligand>
</feature>
<feature type="binding site" evidence="12 15">
    <location>
        <position position="207"/>
    </location>
    <ligand>
        <name>NAD(+)</name>
        <dbReference type="ChEBI" id="CHEBI:57540"/>
    </ligand>
</feature>
<evidence type="ECO:0000256" key="10">
    <source>
        <dbReference type="ARBA" id="ARBA00023102"/>
    </source>
</evidence>
<dbReference type="GO" id="GO:0005829">
    <property type="term" value="C:cytosol"/>
    <property type="evidence" value="ECO:0007669"/>
    <property type="project" value="TreeGrafter"/>
</dbReference>
<comment type="caution">
    <text evidence="19">The sequence shown here is derived from an EMBL/GenBank/DDBJ whole genome shotgun (WGS) entry which is preliminary data.</text>
</comment>
<feature type="binding site" evidence="12 17">
    <location>
        <position position="278"/>
    </location>
    <ligand>
        <name>Zn(2+)</name>
        <dbReference type="ChEBI" id="CHEBI:29105"/>
    </ligand>
</feature>
<keyword evidence="6 12" id="KW-0479">Metal-binding</keyword>
<keyword evidence="12" id="KW-0028">Amino-acid biosynthesis</keyword>
<comment type="catalytic activity">
    <reaction evidence="11 12">
        <text>L-histidinol + 2 NAD(+) + H2O = L-histidine + 2 NADH + 3 H(+)</text>
        <dbReference type="Rhea" id="RHEA:20641"/>
        <dbReference type="ChEBI" id="CHEBI:15377"/>
        <dbReference type="ChEBI" id="CHEBI:15378"/>
        <dbReference type="ChEBI" id="CHEBI:57540"/>
        <dbReference type="ChEBI" id="CHEBI:57595"/>
        <dbReference type="ChEBI" id="CHEBI:57699"/>
        <dbReference type="ChEBI" id="CHEBI:57945"/>
        <dbReference type="EC" id="1.1.1.23"/>
    </reaction>
</comment>
<evidence type="ECO:0000256" key="14">
    <source>
        <dbReference type="PIRSR" id="PIRSR000099-1"/>
    </source>
</evidence>
<evidence type="ECO:0000256" key="2">
    <source>
        <dbReference type="ARBA" id="ARBA00004940"/>
    </source>
</evidence>
<keyword evidence="20" id="KW-1185">Reference proteome</keyword>
<evidence type="ECO:0000256" key="16">
    <source>
        <dbReference type="PIRSR" id="PIRSR000099-3"/>
    </source>
</evidence>
<dbReference type="EMBL" id="QNSB01000007">
    <property type="protein sequence ID" value="RBP70703.1"/>
    <property type="molecule type" value="Genomic_DNA"/>
</dbReference>
<dbReference type="GO" id="GO:0000105">
    <property type="term" value="P:L-histidine biosynthetic process"/>
    <property type="evidence" value="ECO:0007669"/>
    <property type="project" value="UniProtKB-UniRule"/>
</dbReference>
<dbReference type="EC" id="1.1.1.23" evidence="4 12"/>
<proteinExistence type="inferred from homology"/>
<evidence type="ECO:0000256" key="15">
    <source>
        <dbReference type="PIRSR" id="PIRSR000099-2"/>
    </source>
</evidence>
<dbReference type="GO" id="GO:0008270">
    <property type="term" value="F:zinc ion binding"/>
    <property type="evidence" value="ECO:0007669"/>
    <property type="project" value="UniProtKB-UniRule"/>
</dbReference>
<evidence type="ECO:0000256" key="13">
    <source>
        <dbReference type="PIRNR" id="PIRNR000099"/>
    </source>
</evidence>
<dbReference type="HAMAP" id="MF_01024">
    <property type="entry name" value="HisD"/>
    <property type="match status" value="1"/>
</dbReference>
<dbReference type="InterPro" id="IPR016161">
    <property type="entry name" value="Ald_DH/histidinol_DH"/>
</dbReference>
<dbReference type="UniPathway" id="UPA00031">
    <property type="reaction ID" value="UER00014"/>
</dbReference>
<evidence type="ECO:0000256" key="5">
    <source>
        <dbReference type="ARBA" id="ARBA00016531"/>
    </source>
</evidence>
<comment type="cofactor">
    <cofactor evidence="12 17">
        <name>Zn(2+)</name>
        <dbReference type="ChEBI" id="CHEBI:29105"/>
    </cofactor>
    <text evidence="12 17">Binds 1 zinc ion per subunit.</text>
</comment>
<feature type="binding site" evidence="12 16">
    <location>
        <position position="381"/>
    </location>
    <ligand>
        <name>substrate</name>
    </ligand>
</feature>
<evidence type="ECO:0000313" key="20">
    <source>
        <dbReference type="Proteomes" id="UP000253509"/>
    </source>
</evidence>
<feature type="binding site" evidence="12 15">
    <location>
        <position position="233"/>
    </location>
    <ligand>
        <name>NAD(+)</name>
        <dbReference type="ChEBI" id="CHEBI:57540"/>
    </ligand>
</feature>
<dbReference type="Pfam" id="PF00815">
    <property type="entry name" value="Histidinol_dh"/>
    <property type="match status" value="1"/>
</dbReference>
<dbReference type="GO" id="GO:0051287">
    <property type="term" value="F:NAD binding"/>
    <property type="evidence" value="ECO:0007669"/>
    <property type="project" value="InterPro"/>
</dbReference>
<feature type="binding site" evidence="12 16">
    <location>
        <position position="281"/>
    </location>
    <ligand>
        <name>substrate</name>
    </ligand>
</feature>
<keyword evidence="10 12" id="KW-0368">Histidine biosynthesis</keyword>
<dbReference type="GO" id="GO:0004399">
    <property type="term" value="F:histidinol dehydrogenase activity"/>
    <property type="evidence" value="ECO:0007669"/>
    <property type="project" value="UniProtKB-UniRule"/>
</dbReference>
<comment type="pathway">
    <text evidence="2 12">Amino-acid biosynthesis; L-histidine biosynthesis; L-histidine from 5-phospho-alpha-D-ribose 1-diphosphate: step 9/9.</text>
</comment>
<feature type="binding site" evidence="12 16">
    <location>
        <position position="278"/>
    </location>
    <ligand>
        <name>substrate</name>
    </ligand>
</feature>
<evidence type="ECO:0000256" key="11">
    <source>
        <dbReference type="ARBA" id="ARBA00049489"/>
    </source>
</evidence>
<feature type="binding site" evidence="12 17">
    <location>
        <position position="381"/>
    </location>
    <ligand>
        <name>Zn(2+)</name>
        <dbReference type="ChEBI" id="CHEBI:29105"/>
    </ligand>
</feature>
<evidence type="ECO:0000256" key="7">
    <source>
        <dbReference type="ARBA" id="ARBA00022833"/>
    </source>
</evidence>
<dbReference type="SUPFAM" id="SSF53720">
    <property type="entry name" value="ALDH-like"/>
    <property type="match status" value="1"/>
</dbReference>
<comment type="function">
    <text evidence="1 12">Catalyzes the sequential NAD-dependent oxidations of L-histidinol to L-histidinaldehyde and then to L-histidine.</text>
</comment>
<dbReference type="Proteomes" id="UP000253509">
    <property type="component" value="Unassembled WGS sequence"/>
</dbReference>
<feature type="binding site" evidence="12 16">
    <location>
        <position position="348"/>
    </location>
    <ligand>
        <name>substrate</name>
    </ligand>
</feature>
<dbReference type="PRINTS" id="PR00083">
    <property type="entry name" value="HOLDHDRGNASE"/>
</dbReference>
<comment type="similarity">
    <text evidence="3 12 13 18">Belongs to the histidinol dehydrogenase family.</text>
</comment>
<evidence type="ECO:0000256" key="6">
    <source>
        <dbReference type="ARBA" id="ARBA00022723"/>
    </source>
</evidence>
<keyword evidence="9 12" id="KW-0520">NAD</keyword>
<feature type="active site" description="Proton acceptor" evidence="12 14">
    <location>
        <position position="347"/>
    </location>
</feature>
<feature type="binding site" evidence="12 16">
    <location>
        <position position="256"/>
    </location>
    <ligand>
        <name>substrate</name>
    </ligand>
</feature>
<feature type="binding site" evidence="12 17">
    <location>
        <position position="281"/>
    </location>
    <ligand>
        <name>Zn(2+)</name>
        <dbReference type="ChEBI" id="CHEBI:29105"/>
    </ligand>
</feature>
<evidence type="ECO:0000256" key="1">
    <source>
        <dbReference type="ARBA" id="ARBA00003850"/>
    </source>
</evidence>
<dbReference type="PANTHER" id="PTHR21256">
    <property type="entry name" value="HISTIDINOL DEHYDROGENASE HDH"/>
    <property type="match status" value="1"/>
</dbReference>
<evidence type="ECO:0000256" key="8">
    <source>
        <dbReference type="ARBA" id="ARBA00023002"/>
    </source>
</evidence>
<feature type="binding site" evidence="12 16">
    <location>
        <position position="440"/>
    </location>
    <ligand>
        <name>substrate</name>
    </ligand>
</feature>
<dbReference type="PROSITE" id="PS00611">
    <property type="entry name" value="HISOL_DEHYDROGENASE"/>
    <property type="match status" value="1"/>
</dbReference>
<evidence type="ECO:0000256" key="17">
    <source>
        <dbReference type="PIRSR" id="PIRSR000099-4"/>
    </source>
</evidence>
<organism evidence="19 20">
    <name type="scientific">Brevibacterium celere</name>
    <dbReference type="NCBI Taxonomy" id="225845"/>
    <lineage>
        <taxon>Bacteria</taxon>
        <taxon>Bacillati</taxon>
        <taxon>Actinomycetota</taxon>
        <taxon>Actinomycetes</taxon>
        <taxon>Micrococcales</taxon>
        <taxon>Brevibacteriaceae</taxon>
        <taxon>Brevibacterium</taxon>
    </lineage>
</organism>